<dbReference type="PANTHER" id="PTHR11188">
    <property type="entry name" value="ARRESTIN DOMAIN CONTAINING PROTEIN"/>
    <property type="match status" value="1"/>
</dbReference>
<dbReference type="GO" id="GO:0070086">
    <property type="term" value="P:ubiquitin-dependent endocytosis"/>
    <property type="evidence" value="ECO:0007669"/>
    <property type="project" value="TreeGrafter"/>
</dbReference>
<dbReference type="Gene3D" id="2.60.40.640">
    <property type="match status" value="1"/>
</dbReference>
<feature type="compositionally biased region" description="Low complexity" evidence="1">
    <location>
        <begin position="955"/>
        <end position="972"/>
    </location>
</feature>
<dbReference type="RefSeq" id="XP_040615756.1">
    <property type="nucleotide sequence ID" value="XM_040762903.1"/>
</dbReference>
<feature type="compositionally biased region" description="Polar residues" evidence="1">
    <location>
        <begin position="828"/>
        <end position="859"/>
    </location>
</feature>
<evidence type="ECO:0000259" key="2">
    <source>
        <dbReference type="SMART" id="SM01017"/>
    </source>
</evidence>
<feature type="region of interest" description="Disordered" evidence="1">
    <location>
        <begin position="96"/>
        <end position="124"/>
    </location>
</feature>
<gene>
    <name evidence="3" type="ORF">SPBR_04626</name>
</gene>
<reference evidence="3 4" key="1">
    <citation type="journal article" date="2014" name="BMC Genomics">
        <title>Comparative genomics of the major fungal agents of human and animal Sporotrichosis: Sporothrix schenckii and Sporothrix brasiliensis.</title>
        <authorList>
            <person name="Teixeira M.M."/>
            <person name="de Almeida L.G."/>
            <person name="Kubitschek-Barreira P."/>
            <person name="Alves F.L."/>
            <person name="Kioshima E.S."/>
            <person name="Abadio A.K."/>
            <person name="Fernandes L."/>
            <person name="Derengowski L.S."/>
            <person name="Ferreira K.S."/>
            <person name="Souza R.C."/>
            <person name="Ruiz J.C."/>
            <person name="de Andrade N.C."/>
            <person name="Paes H.C."/>
            <person name="Nicola A.M."/>
            <person name="Albuquerque P."/>
            <person name="Gerber A.L."/>
            <person name="Martins V.P."/>
            <person name="Peconick L.D."/>
            <person name="Neto A.V."/>
            <person name="Chaucanez C.B."/>
            <person name="Silva P.A."/>
            <person name="Cunha O.L."/>
            <person name="de Oliveira F.F."/>
            <person name="dos Santos T.C."/>
            <person name="Barros A.L."/>
            <person name="Soares M.A."/>
            <person name="de Oliveira L.M."/>
            <person name="Marini M.M."/>
            <person name="Villalobos-Duno H."/>
            <person name="Cunha M.M."/>
            <person name="de Hoog S."/>
            <person name="da Silveira J.F."/>
            <person name="Henrissat B."/>
            <person name="Nino-Vega G.A."/>
            <person name="Cisalpino P.S."/>
            <person name="Mora-Montes H.M."/>
            <person name="Almeida S.R."/>
            <person name="Stajich J.E."/>
            <person name="Lopes-Bezerra L.M."/>
            <person name="Vasconcelos A.T."/>
            <person name="Felipe M.S."/>
        </authorList>
    </citation>
    <scope>NUCLEOTIDE SEQUENCE [LARGE SCALE GENOMIC DNA]</scope>
    <source>
        <strain evidence="3 4">5110</strain>
    </source>
</reference>
<keyword evidence="4" id="KW-1185">Reference proteome</keyword>
<dbReference type="AlphaFoldDB" id="A0A0C2IET7"/>
<organism evidence="3 4">
    <name type="scientific">Sporothrix brasiliensis 5110</name>
    <dbReference type="NCBI Taxonomy" id="1398154"/>
    <lineage>
        <taxon>Eukaryota</taxon>
        <taxon>Fungi</taxon>
        <taxon>Dikarya</taxon>
        <taxon>Ascomycota</taxon>
        <taxon>Pezizomycotina</taxon>
        <taxon>Sordariomycetes</taxon>
        <taxon>Sordariomycetidae</taxon>
        <taxon>Ophiostomatales</taxon>
        <taxon>Ophiostomataceae</taxon>
        <taxon>Sporothrix</taxon>
    </lineage>
</organism>
<evidence type="ECO:0000313" key="4">
    <source>
        <dbReference type="Proteomes" id="UP000031575"/>
    </source>
</evidence>
<dbReference type="HOGENOM" id="CLU_008578_1_0_1"/>
<protein>
    <submittedName>
        <fullName evidence="3">Arrestin domain containing protein</fullName>
    </submittedName>
</protein>
<dbReference type="GO" id="GO:0030674">
    <property type="term" value="F:protein-macromolecule adaptor activity"/>
    <property type="evidence" value="ECO:0007669"/>
    <property type="project" value="TreeGrafter"/>
</dbReference>
<sequence>MPPPTADFRHNPASASTAATANPVRTTSNLRRVQSRAVHGTVLYTPRSGIERRPRPPGPTFPTPLIRARPRRPHTIHIVSYPAGYVPSELRGVLEPGHVKKGNTSRPSLGRTKTLQHRASGQANSAKRQFEKIIAAFSTLPAPAAALANPLPLGQIQSTSEQNQLPPPTEVSIALARTNSSSGSSRPNSFLNLSGRLSLTQTRSLDSTQPPLTAPVPAIDLRSPVNRASTIPQSLHQGESTNLNMLSAQSNSNRNSLISVRSVKNIISSSVAEVNEKPIASAGGMSFDIALTEPHLFLYGFDHDTRTERRPVQNTPAILRGTLRLKVTKNVKIRAITVKLQARGRTKWPEGLPFDREVRHEDISLRNSNQTFFNAMHGSWSTPYGNNCNIIKTQKELPSDSSLAVTFDKFGSSSNESQLAPPGMSVRDIKRLSLQQVQARSFGKEDSPIVQATQAKGYKVFEPGCYEYTFDFPIDHHQLESINLPFASVNWWLEGSIERAGAFKPNLHGVKDVSIIRVPDQLSLETVEPISISRSWEDQLFYDIVISGKSFPIGSKIPIAFKLTPLAKVQLHKIKVFITESAEYWSSNRRVTRKDPGRKILLFEKVAGKPLDEQYASSDINFTAGGELTPEERADARNSAIRRRELEARRLQQPAEPVPETGENLLGDLDLGLEAYWGSTELEMNVQVPTCEQMARDPALRLHPDVSWRNAHVYHWIKIVLRISKLDPEDPAGVRRRHFEISIDSPFSILNCRATQTNTSLPRYTGMDMSLADSCVESACGCSDAMNKCRPSAPSPSASSRTGSFPFGSELNVGMMPAPPQAAHLHSGTHQPGASGDSMSVYTPPTSNRGSQMSLASATRDSMMAHAAEIGAASRASQAVHTAQTEQEAFENPRPIHLLRVPSYAPPAFDADSSPPLAADIMTPPPNYDLIVGTPSVDGLADYFSRLANYDDDQQGSGSDGTVTDTDTINIGLDDDDSDSSEGDNVPARISSRGGRVNVPHPNTPGGLQRAPSRSMDIQRPMVPFNLHMANHAVRHAAQ</sequence>
<dbReference type="InterPro" id="IPR050357">
    <property type="entry name" value="Arrestin_domain-protein"/>
</dbReference>
<dbReference type="GO" id="GO:0031625">
    <property type="term" value="F:ubiquitin protein ligase binding"/>
    <property type="evidence" value="ECO:0007669"/>
    <property type="project" value="TreeGrafter"/>
</dbReference>
<feature type="compositionally biased region" description="Polar residues" evidence="1">
    <location>
        <begin position="102"/>
        <end position="124"/>
    </location>
</feature>
<proteinExistence type="predicted"/>
<dbReference type="EMBL" id="AWTV01000010">
    <property type="protein sequence ID" value="KIH87746.1"/>
    <property type="molecule type" value="Genomic_DNA"/>
</dbReference>
<dbReference type="PANTHER" id="PTHR11188:SF174">
    <property type="entry name" value="ARRESTIN-RELATED TRAFFICKING ADAPTER 10-RELATED"/>
    <property type="match status" value="1"/>
</dbReference>
<dbReference type="GO" id="GO:0005829">
    <property type="term" value="C:cytosol"/>
    <property type="evidence" value="ECO:0007669"/>
    <property type="project" value="TreeGrafter"/>
</dbReference>
<dbReference type="VEuPathDB" id="FungiDB:SPBR_04626"/>
<feature type="region of interest" description="Disordered" evidence="1">
    <location>
        <begin position="1"/>
        <end position="25"/>
    </location>
</feature>
<accession>A0A0C2IET7</accession>
<dbReference type="InterPro" id="IPR011022">
    <property type="entry name" value="Arrestin_C-like"/>
</dbReference>
<evidence type="ECO:0000256" key="1">
    <source>
        <dbReference type="SAM" id="MobiDB-lite"/>
    </source>
</evidence>
<feature type="region of interest" description="Disordered" evidence="1">
    <location>
        <begin position="47"/>
        <end position="67"/>
    </location>
</feature>
<comment type="caution">
    <text evidence="3">The sequence shown here is derived from an EMBL/GenBank/DDBJ whole genome shotgun (WGS) entry which is preliminary data.</text>
</comment>
<dbReference type="InterPro" id="IPR014752">
    <property type="entry name" value="Arrestin-like_C"/>
</dbReference>
<feature type="domain" description="Arrestin C-terminal-like" evidence="2">
    <location>
        <begin position="536"/>
        <end position="754"/>
    </location>
</feature>
<dbReference type="SMART" id="SM01017">
    <property type="entry name" value="Arrestin_C"/>
    <property type="match status" value="1"/>
</dbReference>
<feature type="region of interest" description="Disordered" evidence="1">
    <location>
        <begin position="817"/>
        <end position="859"/>
    </location>
</feature>
<dbReference type="GeneID" id="63677824"/>
<name>A0A0C2IET7_9PEZI</name>
<feature type="compositionally biased region" description="Acidic residues" evidence="1">
    <location>
        <begin position="973"/>
        <end position="982"/>
    </location>
</feature>
<feature type="region of interest" description="Disordered" evidence="1">
    <location>
        <begin position="951"/>
        <end position="1014"/>
    </location>
</feature>
<dbReference type="Pfam" id="PF02752">
    <property type="entry name" value="Arrestin_C"/>
    <property type="match status" value="1"/>
</dbReference>
<feature type="compositionally biased region" description="Low complexity" evidence="1">
    <location>
        <begin position="11"/>
        <end position="23"/>
    </location>
</feature>
<evidence type="ECO:0000313" key="3">
    <source>
        <dbReference type="EMBL" id="KIH87746.1"/>
    </source>
</evidence>
<dbReference type="Proteomes" id="UP000031575">
    <property type="component" value="Unassembled WGS sequence"/>
</dbReference>
<dbReference type="OrthoDB" id="2238745at2759"/>